<gene>
    <name evidence="6" type="ORF">ACFSL2_08000</name>
</gene>
<dbReference type="PANTHER" id="PTHR30055:SF234">
    <property type="entry name" value="HTH-TYPE TRANSCRIPTIONAL REGULATOR BETI"/>
    <property type="match status" value="1"/>
</dbReference>
<proteinExistence type="predicted"/>
<dbReference type="Proteomes" id="UP001597338">
    <property type="component" value="Unassembled WGS sequence"/>
</dbReference>
<dbReference type="InterPro" id="IPR001647">
    <property type="entry name" value="HTH_TetR"/>
</dbReference>
<evidence type="ECO:0000313" key="6">
    <source>
        <dbReference type="EMBL" id="MFD2025449.1"/>
    </source>
</evidence>
<evidence type="ECO:0000313" key="7">
    <source>
        <dbReference type="Proteomes" id="UP001597338"/>
    </source>
</evidence>
<dbReference type="Gene3D" id="1.10.10.60">
    <property type="entry name" value="Homeodomain-like"/>
    <property type="match status" value="1"/>
</dbReference>
<comment type="caution">
    <text evidence="6">The sequence shown here is derived from an EMBL/GenBank/DDBJ whole genome shotgun (WGS) entry which is preliminary data.</text>
</comment>
<dbReference type="PROSITE" id="PS50977">
    <property type="entry name" value="HTH_TETR_2"/>
    <property type="match status" value="1"/>
</dbReference>
<evidence type="ECO:0000256" key="3">
    <source>
        <dbReference type="ARBA" id="ARBA00023163"/>
    </source>
</evidence>
<sequence>MSQQRRRGPRGDLTRARILEAADQVLRSKGIAGLSLRAVAQEAGVAPNAIYTYVPTMAELRNALGDGFLTRLDLGLLQGDDPRTALGEFLRHLLRTFGDSPRHVELLAGQPVIGPGSLALHEALLTFFADSLGWDTSRSARATLFLTEWVHGHLLLAASDPAGPDSAEAGRTPLTDDELSAYPRSAVALSTPLTDSPIDLPLRAIFGAGPPSD</sequence>
<keyword evidence="7" id="KW-1185">Reference proteome</keyword>
<keyword evidence="2 4" id="KW-0238">DNA-binding</keyword>
<keyword evidence="3" id="KW-0804">Transcription</keyword>
<protein>
    <submittedName>
        <fullName evidence="6">TetR/AcrR family transcriptional regulator</fullName>
    </submittedName>
</protein>
<name>A0ABW4V6L6_9MICO</name>
<dbReference type="InterPro" id="IPR036271">
    <property type="entry name" value="Tet_transcr_reg_TetR-rel_C_sf"/>
</dbReference>
<dbReference type="RefSeq" id="WP_377197343.1">
    <property type="nucleotide sequence ID" value="NZ_JBHUHF010000001.1"/>
</dbReference>
<dbReference type="Pfam" id="PF00440">
    <property type="entry name" value="TetR_N"/>
    <property type="match status" value="1"/>
</dbReference>
<dbReference type="InterPro" id="IPR009057">
    <property type="entry name" value="Homeodomain-like_sf"/>
</dbReference>
<evidence type="ECO:0000256" key="4">
    <source>
        <dbReference type="PROSITE-ProRule" id="PRU00335"/>
    </source>
</evidence>
<organism evidence="6 7">
    <name type="scientific">Promicromonospora aerolata</name>
    <dbReference type="NCBI Taxonomy" id="195749"/>
    <lineage>
        <taxon>Bacteria</taxon>
        <taxon>Bacillati</taxon>
        <taxon>Actinomycetota</taxon>
        <taxon>Actinomycetes</taxon>
        <taxon>Micrococcales</taxon>
        <taxon>Promicromonosporaceae</taxon>
        <taxon>Promicromonospora</taxon>
    </lineage>
</organism>
<evidence type="ECO:0000259" key="5">
    <source>
        <dbReference type="PROSITE" id="PS50977"/>
    </source>
</evidence>
<dbReference type="SUPFAM" id="SSF46689">
    <property type="entry name" value="Homeodomain-like"/>
    <property type="match status" value="1"/>
</dbReference>
<evidence type="ECO:0000256" key="2">
    <source>
        <dbReference type="ARBA" id="ARBA00023125"/>
    </source>
</evidence>
<dbReference type="InterPro" id="IPR050109">
    <property type="entry name" value="HTH-type_TetR-like_transc_reg"/>
</dbReference>
<dbReference type="Gene3D" id="1.10.357.10">
    <property type="entry name" value="Tetracycline Repressor, domain 2"/>
    <property type="match status" value="1"/>
</dbReference>
<reference evidence="7" key="1">
    <citation type="journal article" date="2019" name="Int. J. Syst. Evol. Microbiol.">
        <title>The Global Catalogue of Microorganisms (GCM) 10K type strain sequencing project: providing services to taxonomists for standard genome sequencing and annotation.</title>
        <authorList>
            <consortium name="The Broad Institute Genomics Platform"/>
            <consortium name="The Broad Institute Genome Sequencing Center for Infectious Disease"/>
            <person name="Wu L."/>
            <person name="Ma J."/>
        </authorList>
    </citation>
    <scope>NUCLEOTIDE SEQUENCE [LARGE SCALE GENOMIC DNA]</scope>
    <source>
        <strain evidence="7">CCM 7043</strain>
    </source>
</reference>
<feature type="DNA-binding region" description="H-T-H motif" evidence="4">
    <location>
        <begin position="35"/>
        <end position="54"/>
    </location>
</feature>
<dbReference type="EMBL" id="JBHUHF010000001">
    <property type="protein sequence ID" value="MFD2025449.1"/>
    <property type="molecule type" value="Genomic_DNA"/>
</dbReference>
<dbReference type="SUPFAM" id="SSF48498">
    <property type="entry name" value="Tetracyclin repressor-like, C-terminal domain"/>
    <property type="match status" value="1"/>
</dbReference>
<dbReference type="PANTHER" id="PTHR30055">
    <property type="entry name" value="HTH-TYPE TRANSCRIPTIONAL REGULATOR RUTR"/>
    <property type="match status" value="1"/>
</dbReference>
<keyword evidence="1" id="KW-0805">Transcription regulation</keyword>
<accession>A0ABW4V6L6</accession>
<evidence type="ECO:0000256" key="1">
    <source>
        <dbReference type="ARBA" id="ARBA00023015"/>
    </source>
</evidence>
<feature type="domain" description="HTH tetR-type" evidence="5">
    <location>
        <begin position="12"/>
        <end position="72"/>
    </location>
</feature>